<feature type="transmembrane region" description="Helical" evidence="1">
    <location>
        <begin position="73"/>
        <end position="93"/>
    </location>
</feature>
<evidence type="ECO:0000313" key="5">
    <source>
        <dbReference type="Proteomes" id="UP001168478"/>
    </source>
</evidence>
<dbReference type="Proteomes" id="UP001167831">
    <property type="component" value="Unassembled WGS sequence"/>
</dbReference>
<gene>
    <name evidence="2" type="ORF">QVN81_01405</name>
    <name evidence="3" type="ORF">QVN84_01395</name>
</gene>
<dbReference type="Proteomes" id="UP001168478">
    <property type="component" value="Unassembled WGS sequence"/>
</dbReference>
<keyword evidence="4" id="KW-1185">Reference proteome</keyword>
<dbReference type="RefSeq" id="WP_289824490.1">
    <property type="nucleotide sequence ID" value="NZ_JAUEIE010000001.1"/>
</dbReference>
<evidence type="ECO:0000313" key="3">
    <source>
        <dbReference type="EMBL" id="MDN0024179.1"/>
    </source>
</evidence>
<keyword evidence="1" id="KW-0812">Transmembrane</keyword>
<feature type="transmembrane region" description="Helical" evidence="1">
    <location>
        <begin position="236"/>
        <end position="255"/>
    </location>
</feature>
<keyword evidence="1" id="KW-1133">Transmembrane helix</keyword>
<feature type="transmembrane region" description="Helical" evidence="1">
    <location>
        <begin position="291"/>
        <end position="308"/>
    </location>
</feature>
<reference evidence="3" key="1">
    <citation type="submission" date="2023-06" db="EMBL/GenBank/DDBJ databases">
        <authorList>
            <person name="Zeman M."/>
            <person name="Kubasova T."/>
            <person name="Jahodarova E."/>
            <person name="Nykrynova M."/>
            <person name="Rychlik I."/>
        </authorList>
    </citation>
    <scope>NUCLEOTIDE SEQUENCE</scope>
    <source>
        <strain evidence="3">ET15</strain>
        <strain evidence="2">ET37</strain>
    </source>
</reference>
<keyword evidence="1" id="KW-0472">Membrane</keyword>
<feature type="transmembrane region" description="Helical" evidence="1">
    <location>
        <begin position="155"/>
        <end position="178"/>
    </location>
</feature>
<evidence type="ECO:0008006" key="6">
    <source>
        <dbReference type="Google" id="ProtNLM"/>
    </source>
</evidence>
<accession>A0AAW7JG85</accession>
<evidence type="ECO:0000313" key="2">
    <source>
        <dbReference type="EMBL" id="MDN0021683.1"/>
    </source>
</evidence>
<feature type="transmembrane region" description="Helical" evidence="1">
    <location>
        <begin position="339"/>
        <end position="361"/>
    </location>
</feature>
<dbReference type="AlphaFoldDB" id="A0AAW7JG85"/>
<dbReference type="EMBL" id="JAUEIE010000001">
    <property type="protein sequence ID" value="MDN0021683.1"/>
    <property type="molecule type" value="Genomic_DNA"/>
</dbReference>
<name>A0AAW7JG85_9BACT</name>
<feature type="transmembrane region" description="Helical" evidence="1">
    <location>
        <begin position="198"/>
        <end position="215"/>
    </location>
</feature>
<proteinExistence type="predicted"/>
<sequence length="475" mass="52764">MKIGKTSPLTLILVSLPFVLWAVVGIYPSFDDWSTLSSPNFDPDCAKFFLPYGSVWRPFDALMGYIVGAAPQLFPALNHVCIVAGHLIGAVLVMKLSQRLGFCRAAQFASTLFFWMSPCMLGTVLSCDALNQTYSHMWGMAAVWFYLSMEGKRRYTAWAACVMMAALSKDNGIAWAVVPPVLAFAFGMEDRRSALRHLLFGVSVAVAYGCIRLALPSTEYYNPDYNTFLPTKKLKEIAIFLGYTWVAADYVSIVHTASRSLPLAALTLVLSLPFVYMMFVRSPRLWLTRRFLGLAVCILIVMSPHLLISLSVMNAYAGLGMSALLVAFVADHMSRNHPALLRTAFVMYAAAAIVTDVHHWYKAYTTAAVGREMAHEAIRLAGHPVKNAYCVVTDDDEKKFSSFCVLPQDAFGPQAAAVVHETSYRWPTCVKDTIIPRESGHEARSIARRALATGKYECVWLIDKSRVDIMRKDSK</sequence>
<dbReference type="EMBL" id="JAUEIF010000001">
    <property type="protein sequence ID" value="MDN0024179.1"/>
    <property type="molecule type" value="Genomic_DNA"/>
</dbReference>
<comment type="caution">
    <text evidence="3">The sequence shown here is derived from an EMBL/GenBank/DDBJ whole genome shotgun (WGS) entry which is preliminary data.</text>
</comment>
<feature type="transmembrane region" description="Helical" evidence="1">
    <location>
        <begin position="9"/>
        <end position="30"/>
    </location>
</feature>
<reference evidence="3" key="2">
    <citation type="submission" date="2023-08" db="EMBL/GenBank/DDBJ databases">
        <title>Identification and characterization of horizontal gene transfer across gut microbiota members of farm animals based on homology search.</title>
        <authorList>
            <person name="Schwarzerova J."/>
            <person name="Nykrynova M."/>
            <person name="Jureckova K."/>
            <person name="Cejkova D."/>
            <person name="Rychlik I."/>
        </authorList>
    </citation>
    <scope>NUCLEOTIDE SEQUENCE</scope>
    <source>
        <strain evidence="3">ET15</strain>
        <strain evidence="2">ET37</strain>
    </source>
</reference>
<organism evidence="3 5">
    <name type="scientific">Leyella lascolaii</name>
    <dbReference type="NCBI Taxonomy" id="1776379"/>
    <lineage>
        <taxon>Bacteria</taxon>
        <taxon>Pseudomonadati</taxon>
        <taxon>Bacteroidota</taxon>
        <taxon>Bacteroidia</taxon>
        <taxon>Bacteroidales</taxon>
        <taxon>Prevotellaceae</taxon>
        <taxon>Leyella</taxon>
    </lineage>
</organism>
<evidence type="ECO:0000313" key="4">
    <source>
        <dbReference type="Proteomes" id="UP001167831"/>
    </source>
</evidence>
<feature type="transmembrane region" description="Helical" evidence="1">
    <location>
        <begin position="261"/>
        <end position="279"/>
    </location>
</feature>
<protein>
    <recommendedName>
        <fullName evidence="6">Glycosyltransferase RgtA/B/C/D-like domain-containing protein</fullName>
    </recommendedName>
</protein>
<evidence type="ECO:0000256" key="1">
    <source>
        <dbReference type="SAM" id="Phobius"/>
    </source>
</evidence>